<evidence type="ECO:0000313" key="8">
    <source>
        <dbReference type="EMBL" id="HGZ43154.1"/>
    </source>
</evidence>
<dbReference type="Pfam" id="PF25954">
    <property type="entry name" value="Beta-barrel_RND_2"/>
    <property type="match status" value="1"/>
</dbReference>
<protein>
    <submittedName>
        <fullName evidence="8">Efflux RND transporter periplasmic adaptor subunit</fullName>
    </submittedName>
</protein>
<feature type="domain" description="Multidrug resistance protein MdtA-like barrel-sandwich hybrid" evidence="5">
    <location>
        <begin position="126"/>
        <end position="246"/>
    </location>
</feature>
<sequence length="439" mass="46065">MRAAPGGMRTTAAARARRAAPCLAFCRAGRLRLARGRAGVYGAAMLPARRSPAPAPVLPARPSVVPLAATALLVALAALSASCARGPGGRGRGFSMPPMPVEVAEAAPRTVRDQFRALGSIESDEIIEVVSELNATVARLPFVEGQAVAQGDLLAQLDDREIRAESDRAEARRDQARLNFERARRLHESQAASQQDLDEAQTALRVAEADAAIARARLDKTRIRAPFAGLVGRRRVSPGAYLRAGDVVTELARVDEMKVTFNAPERYAGELRPGIGVEVAVPAYPGLRFPGRISVVDPIVNPDTRTVALVARIPNPQRRLRPGMSADVAVTLSERTRALTVPDEAVFAEGNQSFVYVVKADSTVTRAAVALGTRDSAQVEVTAGLEPGAMIVRTGHQKLFEGAKVMPLTAAAMMGGAPDGPGGGRPGARGGGAAGGRGR</sequence>
<evidence type="ECO:0000256" key="1">
    <source>
        <dbReference type="ARBA" id="ARBA00009477"/>
    </source>
</evidence>
<dbReference type="PANTHER" id="PTHR30469">
    <property type="entry name" value="MULTIDRUG RESISTANCE PROTEIN MDTA"/>
    <property type="match status" value="1"/>
</dbReference>
<evidence type="ECO:0000256" key="3">
    <source>
        <dbReference type="SAM" id="MobiDB-lite"/>
    </source>
</evidence>
<feature type="domain" description="CusB-like beta-barrel" evidence="6">
    <location>
        <begin position="260"/>
        <end position="331"/>
    </location>
</feature>
<dbReference type="AlphaFoldDB" id="A0A832I129"/>
<dbReference type="InterPro" id="IPR058624">
    <property type="entry name" value="MdtA-like_HH"/>
</dbReference>
<evidence type="ECO:0000259" key="7">
    <source>
        <dbReference type="Pfam" id="PF25989"/>
    </source>
</evidence>
<dbReference type="Gene3D" id="1.10.287.470">
    <property type="entry name" value="Helix hairpin bin"/>
    <property type="match status" value="1"/>
</dbReference>
<dbReference type="Gene3D" id="2.40.30.170">
    <property type="match status" value="1"/>
</dbReference>
<dbReference type="GO" id="GO:0015562">
    <property type="term" value="F:efflux transmembrane transporter activity"/>
    <property type="evidence" value="ECO:0007669"/>
    <property type="project" value="TreeGrafter"/>
</dbReference>
<evidence type="ECO:0000259" key="5">
    <source>
        <dbReference type="Pfam" id="PF25917"/>
    </source>
</evidence>
<comment type="similarity">
    <text evidence="1">Belongs to the membrane fusion protein (MFP) (TC 8.A.1) family.</text>
</comment>
<dbReference type="FunFam" id="2.40.30.170:FF:000010">
    <property type="entry name" value="Efflux RND transporter periplasmic adaptor subunit"/>
    <property type="match status" value="1"/>
</dbReference>
<dbReference type="InterPro" id="IPR006143">
    <property type="entry name" value="RND_pump_MFP"/>
</dbReference>
<feature type="coiled-coil region" evidence="2">
    <location>
        <begin position="154"/>
        <end position="217"/>
    </location>
</feature>
<feature type="compositionally biased region" description="Gly residues" evidence="3">
    <location>
        <begin position="417"/>
        <end position="439"/>
    </location>
</feature>
<dbReference type="InterPro" id="IPR058637">
    <property type="entry name" value="YknX-like_C"/>
</dbReference>
<dbReference type="Pfam" id="PF25917">
    <property type="entry name" value="BSH_RND"/>
    <property type="match status" value="1"/>
</dbReference>
<comment type="caution">
    <text evidence="8">The sequence shown here is derived from an EMBL/GenBank/DDBJ whole genome shotgun (WGS) entry which is preliminary data.</text>
</comment>
<dbReference type="Gene3D" id="2.40.420.20">
    <property type="match status" value="1"/>
</dbReference>
<reference evidence="8" key="1">
    <citation type="journal article" date="2020" name="mSystems">
        <title>Genome- and Community-Level Interaction Insights into Carbon Utilization and Element Cycling Functions of Hydrothermarchaeota in Hydrothermal Sediment.</title>
        <authorList>
            <person name="Zhou Z."/>
            <person name="Liu Y."/>
            <person name="Xu W."/>
            <person name="Pan J."/>
            <person name="Luo Z.H."/>
            <person name="Li M."/>
        </authorList>
    </citation>
    <scope>NUCLEOTIDE SEQUENCE [LARGE SCALE GENOMIC DNA]</scope>
    <source>
        <strain evidence="8">SpSt-381</strain>
    </source>
</reference>
<organism evidence="8">
    <name type="scientific">Eiseniibacteriota bacterium</name>
    <dbReference type="NCBI Taxonomy" id="2212470"/>
    <lineage>
        <taxon>Bacteria</taxon>
        <taxon>Candidatus Eiseniibacteriota</taxon>
    </lineage>
</organism>
<evidence type="ECO:0000259" key="4">
    <source>
        <dbReference type="Pfam" id="PF25876"/>
    </source>
</evidence>
<dbReference type="Pfam" id="PF25989">
    <property type="entry name" value="YknX_C"/>
    <property type="match status" value="1"/>
</dbReference>
<evidence type="ECO:0000256" key="2">
    <source>
        <dbReference type="SAM" id="Coils"/>
    </source>
</evidence>
<dbReference type="SUPFAM" id="SSF111369">
    <property type="entry name" value="HlyD-like secretion proteins"/>
    <property type="match status" value="1"/>
</dbReference>
<name>A0A832I129_UNCEI</name>
<dbReference type="Gene3D" id="2.40.50.100">
    <property type="match status" value="1"/>
</dbReference>
<dbReference type="InterPro" id="IPR058625">
    <property type="entry name" value="MdtA-like_BSH"/>
</dbReference>
<feature type="region of interest" description="Disordered" evidence="3">
    <location>
        <begin position="416"/>
        <end position="439"/>
    </location>
</feature>
<feature type="domain" description="Multidrug resistance protein MdtA-like alpha-helical hairpin" evidence="4">
    <location>
        <begin position="161"/>
        <end position="223"/>
    </location>
</feature>
<proteinExistence type="inferred from homology"/>
<dbReference type="Pfam" id="PF25876">
    <property type="entry name" value="HH_MFP_RND"/>
    <property type="match status" value="1"/>
</dbReference>
<dbReference type="PANTHER" id="PTHR30469:SF15">
    <property type="entry name" value="HLYD FAMILY OF SECRETION PROTEINS"/>
    <property type="match status" value="1"/>
</dbReference>
<dbReference type="EMBL" id="DSQF01000012">
    <property type="protein sequence ID" value="HGZ43154.1"/>
    <property type="molecule type" value="Genomic_DNA"/>
</dbReference>
<dbReference type="GO" id="GO:1990281">
    <property type="term" value="C:efflux pump complex"/>
    <property type="evidence" value="ECO:0007669"/>
    <property type="project" value="TreeGrafter"/>
</dbReference>
<feature type="domain" description="YknX-like C-terminal permuted SH3-like" evidence="7">
    <location>
        <begin position="338"/>
        <end position="405"/>
    </location>
</feature>
<accession>A0A832I129</accession>
<keyword evidence="2" id="KW-0175">Coiled coil</keyword>
<gene>
    <name evidence="8" type="ORF">ENR23_06975</name>
</gene>
<dbReference type="NCBIfam" id="TIGR01730">
    <property type="entry name" value="RND_mfp"/>
    <property type="match status" value="1"/>
</dbReference>
<dbReference type="InterPro" id="IPR058792">
    <property type="entry name" value="Beta-barrel_RND_2"/>
</dbReference>
<evidence type="ECO:0000259" key="6">
    <source>
        <dbReference type="Pfam" id="PF25954"/>
    </source>
</evidence>